<accession>A0A4R6SX44</accession>
<evidence type="ECO:0000313" key="3">
    <source>
        <dbReference type="Proteomes" id="UP000295620"/>
    </source>
</evidence>
<dbReference type="InterPro" id="IPR002931">
    <property type="entry name" value="Transglutaminase-like"/>
</dbReference>
<dbReference type="Pfam" id="PF01841">
    <property type="entry name" value="Transglut_core"/>
    <property type="match status" value="1"/>
</dbReference>
<proteinExistence type="predicted"/>
<comment type="caution">
    <text evidence="2">The sequence shown here is derived from an EMBL/GenBank/DDBJ whole genome shotgun (WGS) entry which is preliminary data.</text>
</comment>
<dbReference type="OrthoDB" id="5166556at2"/>
<dbReference type="Proteomes" id="UP000295620">
    <property type="component" value="Unassembled WGS sequence"/>
</dbReference>
<evidence type="ECO:0000313" key="2">
    <source>
        <dbReference type="EMBL" id="TDQ09204.1"/>
    </source>
</evidence>
<organism evidence="2 3">
    <name type="scientific">Pedobacter metabolipauper</name>
    <dbReference type="NCBI Taxonomy" id="425513"/>
    <lineage>
        <taxon>Bacteria</taxon>
        <taxon>Pseudomonadati</taxon>
        <taxon>Bacteroidota</taxon>
        <taxon>Sphingobacteriia</taxon>
        <taxon>Sphingobacteriales</taxon>
        <taxon>Sphingobacteriaceae</taxon>
        <taxon>Pedobacter</taxon>
    </lineage>
</organism>
<feature type="domain" description="Transglutaminase-like" evidence="1">
    <location>
        <begin position="152"/>
        <end position="257"/>
    </location>
</feature>
<dbReference type="InterPro" id="IPR038765">
    <property type="entry name" value="Papain-like_cys_pep_sf"/>
</dbReference>
<dbReference type="AlphaFoldDB" id="A0A4R6SX44"/>
<protein>
    <recommendedName>
        <fullName evidence="1">Transglutaminase-like domain-containing protein</fullName>
    </recommendedName>
</protein>
<dbReference type="EMBL" id="SNYC01000004">
    <property type="protein sequence ID" value="TDQ09204.1"/>
    <property type="molecule type" value="Genomic_DNA"/>
</dbReference>
<keyword evidence="3" id="KW-1185">Reference proteome</keyword>
<name>A0A4R6SX44_9SPHI</name>
<dbReference type="RefSeq" id="WP_133575307.1">
    <property type="nucleotide sequence ID" value="NZ_SNYC01000004.1"/>
</dbReference>
<dbReference type="SUPFAM" id="SSF54001">
    <property type="entry name" value="Cysteine proteinases"/>
    <property type="match status" value="1"/>
</dbReference>
<reference evidence="2 3" key="1">
    <citation type="submission" date="2019-03" db="EMBL/GenBank/DDBJ databases">
        <title>Genomic Encyclopedia of Archaeal and Bacterial Type Strains, Phase II (KMG-II): from individual species to whole genera.</title>
        <authorList>
            <person name="Goeker M."/>
        </authorList>
    </citation>
    <scope>NUCLEOTIDE SEQUENCE [LARGE SCALE GENOMIC DNA]</scope>
    <source>
        <strain evidence="2 3">DSM 19035</strain>
    </source>
</reference>
<evidence type="ECO:0000259" key="1">
    <source>
        <dbReference type="Pfam" id="PF01841"/>
    </source>
</evidence>
<sequence>MKLPILLAFCSLILLSEHTIAQKQYKNEPLITAQKQNADISLGKEWGISQWRISPQIAHDTLNVSLYSDQEQVGFRTDQDSIIFKIKPGETKSFYVKLGDAEPAHTIIVAKAYKWDQVSYNKKDKRKDIQLFFDKPATSYSDSLRQLYPLNEVIKNARTDQEKVMSILNWTHHQWKHNGGNSPKGSTGIAILNEAHAGGQFPCFAYAIVLRDQLVAYGYKARVLYLKTKDAENRKGSPGHVATEVYMNDLKKWAFIDGQFNIMPTLHGKPLNAVEFQQALSKNYEDVVFASKDEVSKRGYTDFVYDYLYYFDTTLDNRLLPADKRFTVNGKRSIMLVPEGAPNLTKISFWNSTVDYCVYTHSLKDFYAQPK</sequence>
<gene>
    <name evidence="2" type="ORF">ATK78_1358</name>
</gene>